<dbReference type="Proteomes" id="UP001321473">
    <property type="component" value="Unassembled WGS sequence"/>
</dbReference>
<reference evidence="2 3" key="1">
    <citation type="journal article" date="2023" name="Arcadia Sci">
        <title>De novo assembly of a long-read Amblyomma americanum tick genome.</title>
        <authorList>
            <person name="Chou S."/>
            <person name="Poskanzer K.E."/>
            <person name="Rollins M."/>
            <person name="Thuy-Boun P.S."/>
        </authorList>
    </citation>
    <scope>NUCLEOTIDE SEQUENCE [LARGE SCALE GENOMIC DNA]</scope>
    <source>
        <strain evidence="2">F_SG_1</strain>
        <tissue evidence="2">Salivary glands</tissue>
    </source>
</reference>
<proteinExistence type="predicted"/>
<dbReference type="EMBL" id="JARKHS020004349">
    <property type="protein sequence ID" value="KAK8784694.1"/>
    <property type="molecule type" value="Genomic_DNA"/>
</dbReference>
<feature type="region of interest" description="Disordered" evidence="1">
    <location>
        <begin position="63"/>
        <end position="84"/>
    </location>
</feature>
<accession>A0AAQ4FBM3</accession>
<keyword evidence="3" id="KW-1185">Reference proteome</keyword>
<sequence length="84" mass="9089">MQSDPMCKAPFSALLCGGGVSPYDVCLQRNSSVSADMGFHSDTRKVNGSYYLTTRPVSPYCILHESPSDESTSTTVTDPPRSPR</sequence>
<dbReference type="AlphaFoldDB" id="A0AAQ4FBM3"/>
<name>A0AAQ4FBM3_AMBAM</name>
<evidence type="ECO:0000313" key="2">
    <source>
        <dbReference type="EMBL" id="KAK8784694.1"/>
    </source>
</evidence>
<evidence type="ECO:0000313" key="3">
    <source>
        <dbReference type="Proteomes" id="UP001321473"/>
    </source>
</evidence>
<evidence type="ECO:0000256" key="1">
    <source>
        <dbReference type="SAM" id="MobiDB-lite"/>
    </source>
</evidence>
<protein>
    <submittedName>
        <fullName evidence="2">Uncharacterized protein</fullName>
    </submittedName>
</protein>
<organism evidence="2 3">
    <name type="scientific">Amblyomma americanum</name>
    <name type="common">Lone star tick</name>
    <dbReference type="NCBI Taxonomy" id="6943"/>
    <lineage>
        <taxon>Eukaryota</taxon>
        <taxon>Metazoa</taxon>
        <taxon>Ecdysozoa</taxon>
        <taxon>Arthropoda</taxon>
        <taxon>Chelicerata</taxon>
        <taxon>Arachnida</taxon>
        <taxon>Acari</taxon>
        <taxon>Parasitiformes</taxon>
        <taxon>Ixodida</taxon>
        <taxon>Ixodoidea</taxon>
        <taxon>Ixodidae</taxon>
        <taxon>Amblyomminae</taxon>
        <taxon>Amblyomma</taxon>
    </lineage>
</organism>
<gene>
    <name evidence="2" type="ORF">V5799_008941</name>
</gene>
<comment type="caution">
    <text evidence="2">The sequence shown here is derived from an EMBL/GenBank/DDBJ whole genome shotgun (WGS) entry which is preliminary data.</text>
</comment>